<proteinExistence type="predicted"/>
<organism evidence="3 4">
    <name type="scientific">Lactuca saligna</name>
    <name type="common">Willowleaf lettuce</name>
    <dbReference type="NCBI Taxonomy" id="75948"/>
    <lineage>
        <taxon>Eukaryota</taxon>
        <taxon>Viridiplantae</taxon>
        <taxon>Streptophyta</taxon>
        <taxon>Embryophyta</taxon>
        <taxon>Tracheophyta</taxon>
        <taxon>Spermatophyta</taxon>
        <taxon>Magnoliopsida</taxon>
        <taxon>eudicotyledons</taxon>
        <taxon>Gunneridae</taxon>
        <taxon>Pentapetalae</taxon>
        <taxon>asterids</taxon>
        <taxon>campanulids</taxon>
        <taxon>Asterales</taxon>
        <taxon>Asteraceae</taxon>
        <taxon>Cichorioideae</taxon>
        <taxon>Cichorieae</taxon>
        <taxon>Lactucinae</taxon>
        <taxon>Lactuca</taxon>
    </lineage>
</organism>
<sequence length="208" mass="24048">MSQLQINHRHHRLLLLLLHPVSPSTLRASKPNRNKPEKAAEDHRSGLLPPSLPLLLTADHHRQFVSPPSFVRFETKEMMNSGLCEGVGLRFCDFFLFFSFFFIQNHKENKYPSLLLCGSRQNRMEEVSWVSVNGEVLLKFCRSRDKAEVPIFEDFTDLGMSPQDESEICLYSNVEIELVRSSRKFLNGSVFRVCGTKIKFDFLSPTWI</sequence>
<evidence type="ECO:0000313" key="3">
    <source>
        <dbReference type="EMBL" id="CAI9293847.1"/>
    </source>
</evidence>
<evidence type="ECO:0000313" key="4">
    <source>
        <dbReference type="Proteomes" id="UP001177003"/>
    </source>
</evidence>
<gene>
    <name evidence="3" type="ORF">LSALG_LOCUS32855</name>
</gene>
<feature type="compositionally biased region" description="Basic and acidic residues" evidence="1">
    <location>
        <begin position="34"/>
        <end position="45"/>
    </location>
</feature>
<feature type="signal peptide" evidence="2">
    <location>
        <begin position="1"/>
        <end position="28"/>
    </location>
</feature>
<name>A0AA36EFM8_LACSI</name>
<reference evidence="3" key="1">
    <citation type="submission" date="2023-04" db="EMBL/GenBank/DDBJ databases">
        <authorList>
            <person name="Vijverberg K."/>
            <person name="Xiong W."/>
            <person name="Schranz E."/>
        </authorList>
    </citation>
    <scope>NUCLEOTIDE SEQUENCE</scope>
</reference>
<evidence type="ECO:0000256" key="2">
    <source>
        <dbReference type="SAM" id="SignalP"/>
    </source>
</evidence>
<keyword evidence="4" id="KW-1185">Reference proteome</keyword>
<keyword evidence="2" id="KW-0732">Signal</keyword>
<feature type="region of interest" description="Disordered" evidence="1">
    <location>
        <begin position="25"/>
        <end position="47"/>
    </location>
</feature>
<feature type="chain" id="PRO_5041304924" evidence="2">
    <location>
        <begin position="29"/>
        <end position="208"/>
    </location>
</feature>
<accession>A0AA36EFM8</accession>
<protein>
    <submittedName>
        <fullName evidence="3">Uncharacterized protein</fullName>
    </submittedName>
</protein>
<dbReference type="AlphaFoldDB" id="A0AA36EFM8"/>
<evidence type="ECO:0000256" key="1">
    <source>
        <dbReference type="SAM" id="MobiDB-lite"/>
    </source>
</evidence>
<dbReference type="EMBL" id="OX465083">
    <property type="protein sequence ID" value="CAI9293847.1"/>
    <property type="molecule type" value="Genomic_DNA"/>
</dbReference>
<dbReference type="Proteomes" id="UP001177003">
    <property type="component" value="Chromosome 7"/>
</dbReference>